<feature type="transmembrane region" description="Helical" evidence="1">
    <location>
        <begin position="204"/>
        <end position="223"/>
    </location>
</feature>
<dbReference type="PANTHER" id="PTHR23028:SF53">
    <property type="entry name" value="ACYL_TRANSF_3 DOMAIN-CONTAINING PROTEIN"/>
    <property type="match status" value="1"/>
</dbReference>
<feature type="transmembrane region" description="Helical" evidence="1">
    <location>
        <begin position="327"/>
        <end position="348"/>
    </location>
</feature>
<evidence type="ECO:0000313" key="4">
    <source>
        <dbReference type="Proteomes" id="UP000007058"/>
    </source>
</evidence>
<dbReference type="GO" id="GO:0016020">
    <property type="term" value="C:membrane"/>
    <property type="evidence" value="ECO:0007669"/>
    <property type="project" value="TreeGrafter"/>
</dbReference>
<dbReference type="STRING" id="342108.amb0414"/>
<evidence type="ECO:0000256" key="1">
    <source>
        <dbReference type="SAM" id="Phobius"/>
    </source>
</evidence>
<feature type="domain" description="Acyltransferase 3" evidence="2">
    <location>
        <begin position="4"/>
        <end position="343"/>
    </location>
</feature>
<reference evidence="3 4" key="1">
    <citation type="journal article" date="2005" name="DNA Res.">
        <title>Complete genome sequence of the facultative anaerobic magnetotactic bacterium Magnetospirillum sp. strain AMB-1.</title>
        <authorList>
            <person name="Matsunaga T."/>
            <person name="Okamura Y."/>
            <person name="Fukuda Y."/>
            <person name="Wahyudi A.T."/>
            <person name="Murase Y."/>
            <person name="Takeyama H."/>
        </authorList>
    </citation>
    <scope>NUCLEOTIDE SEQUENCE [LARGE SCALE GENOMIC DNA]</scope>
    <source>
        <strain evidence="4">ATCC 700264 / AMB-1</strain>
    </source>
</reference>
<dbReference type="Proteomes" id="UP000007058">
    <property type="component" value="Chromosome"/>
</dbReference>
<organism evidence="3 4">
    <name type="scientific">Paramagnetospirillum magneticum (strain ATCC 700264 / AMB-1)</name>
    <name type="common">Magnetospirillum magneticum</name>
    <dbReference type="NCBI Taxonomy" id="342108"/>
    <lineage>
        <taxon>Bacteria</taxon>
        <taxon>Pseudomonadati</taxon>
        <taxon>Pseudomonadota</taxon>
        <taxon>Alphaproteobacteria</taxon>
        <taxon>Rhodospirillales</taxon>
        <taxon>Magnetospirillaceae</taxon>
        <taxon>Paramagnetospirillum</taxon>
    </lineage>
</organism>
<proteinExistence type="predicted"/>
<keyword evidence="3" id="KW-0808">Transferase</keyword>
<accession>Q2WAA7</accession>
<dbReference type="EMBL" id="AP007255">
    <property type="protein sequence ID" value="BAE49218.1"/>
    <property type="molecule type" value="Genomic_DNA"/>
</dbReference>
<dbReference type="KEGG" id="mag:amb0414"/>
<evidence type="ECO:0000259" key="2">
    <source>
        <dbReference type="Pfam" id="PF01757"/>
    </source>
</evidence>
<sequence>MGMIRLLLAICVVAGHSRGFFGAPLMGGGTAVQIFYVISGFYITLVLNEKYRERVRLFYSNRLLRLVPSYMIVLLLAVIALAVFGRSTHASVDEWRAMFGQADLFATLYYIWVNIGMLGSDQALFTYLTPDGSLGWTADFRPHALASYRFLLVPQSWSIGVELLFYAVAPFVVTRSPRLIIGLMVVSYAARWSAYANGFAFDPWTYRFFPFELGTFFAGALAARFRQGLERNGGWLLLAVWVATIGTYAATATVTMVGPVMDIVIRETALTWGMAFSLPAIYALSKSNGVDRFAGALSYPLYICHHFVILAVAATSGADGLGGVKSMTVLAIALAVSVVLAVFVEIPVDRWRQNRALGNPEMKA</sequence>
<dbReference type="InterPro" id="IPR050879">
    <property type="entry name" value="Acyltransferase_3"/>
</dbReference>
<dbReference type="HOGENOM" id="CLU_066185_0_0_5"/>
<feature type="transmembrane region" description="Helical" evidence="1">
    <location>
        <begin position="180"/>
        <end position="198"/>
    </location>
</feature>
<keyword evidence="1" id="KW-1133">Transmembrane helix</keyword>
<evidence type="ECO:0000313" key="3">
    <source>
        <dbReference type="EMBL" id="BAE49218.1"/>
    </source>
</evidence>
<dbReference type="PANTHER" id="PTHR23028">
    <property type="entry name" value="ACETYLTRANSFERASE"/>
    <property type="match status" value="1"/>
</dbReference>
<dbReference type="GO" id="GO:0016747">
    <property type="term" value="F:acyltransferase activity, transferring groups other than amino-acyl groups"/>
    <property type="evidence" value="ECO:0007669"/>
    <property type="project" value="InterPro"/>
</dbReference>
<keyword evidence="1" id="KW-0812">Transmembrane</keyword>
<feature type="transmembrane region" description="Helical" evidence="1">
    <location>
        <begin position="296"/>
        <end position="315"/>
    </location>
</feature>
<gene>
    <name evidence="3" type="ordered locus">amb0414</name>
</gene>
<dbReference type="GO" id="GO:0000271">
    <property type="term" value="P:polysaccharide biosynthetic process"/>
    <property type="evidence" value="ECO:0007669"/>
    <property type="project" value="TreeGrafter"/>
</dbReference>
<keyword evidence="4" id="KW-1185">Reference proteome</keyword>
<dbReference type="InterPro" id="IPR002656">
    <property type="entry name" value="Acyl_transf_3_dom"/>
</dbReference>
<keyword evidence="1" id="KW-0472">Membrane</keyword>
<feature type="transmembrane region" description="Helical" evidence="1">
    <location>
        <begin position="155"/>
        <end position="173"/>
    </location>
</feature>
<feature type="transmembrane region" description="Helical" evidence="1">
    <location>
        <begin position="235"/>
        <end position="257"/>
    </location>
</feature>
<feature type="transmembrane region" description="Helical" evidence="1">
    <location>
        <begin position="263"/>
        <end position="284"/>
    </location>
</feature>
<name>Q2WAA7_PARM1</name>
<keyword evidence="3" id="KW-0012">Acyltransferase</keyword>
<protein>
    <submittedName>
        <fullName evidence="3">Predicted acyltransferase</fullName>
    </submittedName>
</protein>
<dbReference type="Pfam" id="PF01757">
    <property type="entry name" value="Acyl_transf_3"/>
    <property type="match status" value="1"/>
</dbReference>
<feature type="transmembrane region" description="Helical" evidence="1">
    <location>
        <begin position="63"/>
        <end position="85"/>
    </location>
</feature>
<dbReference type="AlphaFoldDB" id="Q2WAA7"/>